<evidence type="ECO:0000313" key="3">
    <source>
        <dbReference type="Proteomes" id="UP000500806"/>
    </source>
</evidence>
<name>A0A6M9PWN2_9BURK</name>
<dbReference type="PROSITE" id="PS51186">
    <property type="entry name" value="GNAT"/>
    <property type="match status" value="1"/>
</dbReference>
<dbReference type="Gene3D" id="3.40.630.30">
    <property type="match status" value="1"/>
</dbReference>
<dbReference type="KEGG" id="pani:DCO16_03690"/>
<dbReference type="GO" id="GO:0016747">
    <property type="term" value="F:acyltransferase activity, transferring groups other than amino-acyl groups"/>
    <property type="evidence" value="ECO:0007669"/>
    <property type="project" value="InterPro"/>
</dbReference>
<feature type="domain" description="N-acetyltransferase" evidence="1">
    <location>
        <begin position="1"/>
        <end position="96"/>
    </location>
</feature>
<dbReference type="InterPro" id="IPR000182">
    <property type="entry name" value="GNAT_dom"/>
</dbReference>
<sequence>MLSEEIIGIARYVSLPSEHTCEFSLSVSDDYTHQGIGTHLMQSLIRSAKENGLKKMLGYVLHSNTKMLQLVVDLGFEIQQPKLEASPDFKTVSILL</sequence>
<dbReference type="Proteomes" id="UP000500806">
    <property type="component" value="Chromosome"/>
</dbReference>
<proteinExistence type="predicted"/>
<evidence type="ECO:0000259" key="1">
    <source>
        <dbReference type="PROSITE" id="PS51186"/>
    </source>
</evidence>
<keyword evidence="3" id="KW-1185">Reference proteome</keyword>
<dbReference type="AlphaFoldDB" id="A0A6M9PWN2"/>
<accession>A0A6M9PWN2</accession>
<dbReference type="EMBL" id="CP028941">
    <property type="protein sequence ID" value="QKM62256.1"/>
    <property type="molecule type" value="Genomic_DNA"/>
</dbReference>
<dbReference type="InterPro" id="IPR016181">
    <property type="entry name" value="Acyl_CoA_acyltransferase"/>
</dbReference>
<evidence type="ECO:0000313" key="2">
    <source>
        <dbReference type="EMBL" id="QKM62256.1"/>
    </source>
</evidence>
<organism evidence="2 3">
    <name type="scientific">Polynucleobacter antarcticus</name>
    <dbReference type="NCBI Taxonomy" id="1743162"/>
    <lineage>
        <taxon>Bacteria</taxon>
        <taxon>Pseudomonadati</taxon>
        <taxon>Pseudomonadota</taxon>
        <taxon>Betaproteobacteria</taxon>
        <taxon>Burkholderiales</taxon>
        <taxon>Burkholderiaceae</taxon>
        <taxon>Polynucleobacter</taxon>
    </lineage>
</organism>
<dbReference type="CDD" id="cd04301">
    <property type="entry name" value="NAT_SF"/>
    <property type="match status" value="1"/>
</dbReference>
<protein>
    <recommendedName>
        <fullName evidence="1">N-acetyltransferase domain-containing protein</fullName>
    </recommendedName>
</protein>
<dbReference type="SUPFAM" id="SSF55729">
    <property type="entry name" value="Acyl-CoA N-acyltransferases (Nat)"/>
    <property type="match status" value="1"/>
</dbReference>
<gene>
    <name evidence="2" type="ORF">DCO16_03690</name>
</gene>
<reference evidence="2 3" key="1">
    <citation type="submission" date="2018-04" db="EMBL/GenBank/DDBJ databases">
        <title>Polynucleobacter sp. LimPoW16 genome.</title>
        <authorList>
            <person name="Hahn M.W."/>
        </authorList>
    </citation>
    <scope>NUCLEOTIDE SEQUENCE [LARGE SCALE GENOMIC DNA]</scope>
    <source>
        <strain evidence="2 3">LimPoW16</strain>
    </source>
</reference>
<dbReference type="Pfam" id="PF00583">
    <property type="entry name" value="Acetyltransf_1"/>
    <property type="match status" value="1"/>
</dbReference>